<reference evidence="2" key="1">
    <citation type="submission" date="2018-05" db="EMBL/GenBank/DDBJ databases">
        <title>Effector identification in a new, highly contiguous assembly of the strawberry crown rot pathogen Phytophthora cactorum.</title>
        <authorList>
            <person name="Armitage A.D."/>
            <person name="Nellist C.F."/>
            <person name="Bates H."/>
            <person name="Vickerstaff R.J."/>
            <person name="Harrison R.J."/>
        </authorList>
    </citation>
    <scope>NUCLEOTIDE SEQUENCE</scope>
    <source>
        <strain evidence="1">4040</strain>
        <strain evidence="2">P421</strain>
    </source>
</reference>
<proteinExistence type="predicted"/>
<protein>
    <submittedName>
        <fullName evidence="2">Uncharacterized protein</fullName>
    </submittedName>
</protein>
<comment type="caution">
    <text evidence="2">The sequence shown here is derived from an EMBL/GenBank/DDBJ whole genome shotgun (WGS) entry which is preliminary data.</text>
</comment>
<organism evidence="2 3">
    <name type="scientific">Phytophthora cactorum</name>
    <dbReference type="NCBI Taxonomy" id="29920"/>
    <lineage>
        <taxon>Eukaryota</taxon>
        <taxon>Sar</taxon>
        <taxon>Stramenopiles</taxon>
        <taxon>Oomycota</taxon>
        <taxon>Peronosporomycetes</taxon>
        <taxon>Peronosporales</taxon>
        <taxon>Peronosporaceae</taxon>
        <taxon>Phytophthora</taxon>
    </lineage>
</organism>
<name>A0A8T1I9J3_9STRA</name>
<dbReference type="Proteomes" id="UP000736787">
    <property type="component" value="Unassembled WGS sequence"/>
</dbReference>
<evidence type="ECO:0000313" key="1">
    <source>
        <dbReference type="EMBL" id="KAG2945732.1"/>
    </source>
</evidence>
<evidence type="ECO:0000313" key="2">
    <source>
        <dbReference type="EMBL" id="KAG3221359.1"/>
    </source>
</evidence>
<dbReference type="Proteomes" id="UP000760860">
    <property type="component" value="Unassembled WGS sequence"/>
</dbReference>
<accession>A0A8T1I9J3</accession>
<sequence length="64" mass="7647">MSNTVVIEWSTDMYLIWDIRLLAFESARLSQSLTDRQLKQNTMDLRLRCSLLREMVPELKDFKP</sequence>
<dbReference type="EMBL" id="RCMV01000222">
    <property type="protein sequence ID" value="KAG3221359.1"/>
    <property type="molecule type" value="Genomic_DNA"/>
</dbReference>
<evidence type="ECO:0000313" key="3">
    <source>
        <dbReference type="Proteomes" id="UP000760860"/>
    </source>
</evidence>
<dbReference type="AlphaFoldDB" id="A0A8T1I9J3"/>
<gene>
    <name evidence="1" type="ORF">PC117_g8226</name>
    <name evidence="2" type="ORF">PC129_g7896</name>
</gene>
<dbReference type="EMBL" id="RCMK01000175">
    <property type="protein sequence ID" value="KAG2945732.1"/>
    <property type="molecule type" value="Genomic_DNA"/>
</dbReference>